<evidence type="ECO:0000313" key="3">
    <source>
        <dbReference type="EMBL" id="KAF2852308.1"/>
    </source>
</evidence>
<keyword evidence="4" id="KW-1185">Reference proteome</keyword>
<protein>
    <submittedName>
        <fullName evidence="3">Uncharacterized protein</fullName>
    </submittedName>
</protein>
<dbReference type="AlphaFoldDB" id="A0A6A7BDR5"/>
<sequence>MSCPLLESFRALPARLLLTLAGGVISSDDVNQITEERGVREHNLLAERVYYLIGDNLLAQGDVNSMTRLQMEHSLREKDWLDEGEEQAMTEWKVRIRLLTRTRFAEIQAREQAGGMHTQDSASEDGSPVSGRCGSSDSTVC</sequence>
<feature type="region of interest" description="Disordered" evidence="1">
    <location>
        <begin position="111"/>
        <end position="141"/>
    </location>
</feature>
<reference evidence="3" key="1">
    <citation type="submission" date="2020-01" db="EMBL/GenBank/DDBJ databases">
        <authorList>
            <consortium name="DOE Joint Genome Institute"/>
            <person name="Haridas S."/>
            <person name="Albert R."/>
            <person name="Binder M."/>
            <person name="Bloem J."/>
            <person name="Labutti K."/>
            <person name="Salamov A."/>
            <person name="Andreopoulos B."/>
            <person name="Baker S.E."/>
            <person name="Barry K."/>
            <person name="Bills G."/>
            <person name="Bluhm B.H."/>
            <person name="Cannon C."/>
            <person name="Castanera R."/>
            <person name="Culley D.E."/>
            <person name="Daum C."/>
            <person name="Ezra D."/>
            <person name="Gonzalez J.B."/>
            <person name="Henrissat B."/>
            <person name="Kuo A."/>
            <person name="Liang C."/>
            <person name="Lipzen A."/>
            <person name="Lutzoni F."/>
            <person name="Magnuson J."/>
            <person name="Mondo S."/>
            <person name="Nolan M."/>
            <person name="Ohm R."/>
            <person name="Pangilinan J."/>
            <person name="Park H.-J."/>
            <person name="Ramirez L."/>
            <person name="Alfaro M."/>
            <person name="Sun H."/>
            <person name="Tritt A."/>
            <person name="Yoshinaga Y."/>
            <person name="Zwiers L.-H."/>
            <person name="Turgeon B.G."/>
            <person name="Goodwin S.B."/>
            <person name="Spatafora J.W."/>
            <person name="Crous P.W."/>
            <person name="Grigoriev I.V."/>
        </authorList>
    </citation>
    <scope>NUCLEOTIDE SEQUENCE</scope>
    <source>
        <strain evidence="3">IPT5</strain>
    </source>
</reference>
<organism evidence="3 4">
    <name type="scientific">Plenodomus tracheiphilus IPT5</name>
    <dbReference type="NCBI Taxonomy" id="1408161"/>
    <lineage>
        <taxon>Eukaryota</taxon>
        <taxon>Fungi</taxon>
        <taxon>Dikarya</taxon>
        <taxon>Ascomycota</taxon>
        <taxon>Pezizomycotina</taxon>
        <taxon>Dothideomycetes</taxon>
        <taxon>Pleosporomycetidae</taxon>
        <taxon>Pleosporales</taxon>
        <taxon>Pleosporineae</taxon>
        <taxon>Leptosphaeriaceae</taxon>
        <taxon>Plenodomus</taxon>
    </lineage>
</organism>
<evidence type="ECO:0000313" key="4">
    <source>
        <dbReference type="Proteomes" id="UP000799423"/>
    </source>
</evidence>
<proteinExistence type="predicted"/>
<name>A0A6A7BDR5_9PLEO</name>
<keyword evidence="2" id="KW-0732">Signal</keyword>
<evidence type="ECO:0000256" key="2">
    <source>
        <dbReference type="SAM" id="SignalP"/>
    </source>
</evidence>
<dbReference type="OrthoDB" id="3796234at2759"/>
<accession>A0A6A7BDR5</accession>
<dbReference type="Proteomes" id="UP000799423">
    <property type="component" value="Unassembled WGS sequence"/>
</dbReference>
<dbReference type="EMBL" id="MU006299">
    <property type="protein sequence ID" value="KAF2852308.1"/>
    <property type="molecule type" value="Genomic_DNA"/>
</dbReference>
<feature type="chain" id="PRO_5025614789" evidence="2">
    <location>
        <begin position="27"/>
        <end position="141"/>
    </location>
</feature>
<gene>
    <name evidence="3" type="ORF">T440DRAFT_39735</name>
</gene>
<feature type="signal peptide" evidence="2">
    <location>
        <begin position="1"/>
        <end position="26"/>
    </location>
</feature>
<evidence type="ECO:0000256" key="1">
    <source>
        <dbReference type="SAM" id="MobiDB-lite"/>
    </source>
</evidence>